<accession>A0AAV7KL22</accession>
<evidence type="ECO:0000259" key="2">
    <source>
        <dbReference type="Pfam" id="PF12872"/>
    </source>
</evidence>
<evidence type="ECO:0000313" key="3">
    <source>
        <dbReference type="EMBL" id="KAI6661480.1"/>
    </source>
</evidence>
<dbReference type="Pfam" id="PF12872">
    <property type="entry name" value="OST-HTH"/>
    <property type="match status" value="1"/>
</dbReference>
<feature type="region of interest" description="Disordered" evidence="1">
    <location>
        <begin position="489"/>
        <end position="512"/>
    </location>
</feature>
<keyword evidence="4" id="KW-1185">Reference proteome</keyword>
<sequence>MNYNEPISLQDHSFRNLVNFFSSFSKYFCILGSGPASSVSLQPERVFVGECRLLFHIHKNGINVSNVAKEYPSISDGKEFDLGRYGSYTKLSKLLYVVEDALSLIGPGYNWLVSNEQSTELIEAHNQVDLLWLSNILDSALIDNSGTPIAFDEIPYLYKRLHQCEAPKWISVIITCSPLMKMYADELVSKCDELLKIMKDKRVFFQLSSAKWEELFKYNAICLFYRRNKLRLPILEFKSSYQSDYCDIDIALLGYEKIENLLNSRYLQTIEETNSNYVCLTAEGLQKLFQKQIVEILFNSEDYNIMVDSITSKYYNTYGYNLKLKEMDISKLNQLLSLHEISSLVSISGDKKEKCLCLKNEIIQREKCRQVLTDLSNEIKFPFKYELFSERYYTKFKEKCDIKLVYDSASQVVRVLGQNGCYRITSANYSYPHRKLSSIPKGHLLTPEHLVEHKILSNFNSKNKDDTSNDQACVPNYDVKTTTEYGLITSQNKNPKAPTSPSHSKNSGPISSVRILKRPKDYFDNKEKSHCSHPVTYKETVGVYTKDNDNNQFHDTASIQKNSLSENVLAPTSNLSTLSLSTVNPTNTVSRKEKYSPQTDTFKDCSLPTECVKDKISTNEVEIKSIDLSNKSPNVVGKSTSGFGEPDKSEVKGRICLAANFSLLDNDN</sequence>
<dbReference type="EMBL" id="JAKMXF010000011">
    <property type="protein sequence ID" value="KAI6661480.1"/>
    <property type="molecule type" value="Genomic_DNA"/>
</dbReference>
<feature type="domain" description="HTH OST-type" evidence="2">
    <location>
        <begin position="288"/>
        <end position="347"/>
    </location>
</feature>
<evidence type="ECO:0000313" key="4">
    <source>
        <dbReference type="Proteomes" id="UP001165289"/>
    </source>
</evidence>
<feature type="compositionally biased region" description="Polar residues" evidence="1">
    <location>
        <begin position="489"/>
        <end position="510"/>
    </location>
</feature>
<reference evidence="3 4" key="1">
    <citation type="journal article" date="2023" name="BMC Biol.">
        <title>The compact genome of the sponge Oopsacas minuta (Hexactinellida) is lacking key metazoan core genes.</title>
        <authorList>
            <person name="Santini S."/>
            <person name="Schenkelaars Q."/>
            <person name="Jourda C."/>
            <person name="Duchesne M."/>
            <person name="Belahbib H."/>
            <person name="Rocher C."/>
            <person name="Selva M."/>
            <person name="Riesgo A."/>
            <person name="Vervoort M."/>
            <person name="Leys S.P."/>
            <person name="Kodjabachian L."/>
            <person name="Le Bivic A."/>
            <person name="Borchiellini C."/>
            <person name="Claverie J.M."/>
            <person name="Renard E."/>
        </authorList>
    </citation>
    <scope>NUCLEOTIDE SEQUENCE [LARGE SCALE GENOMIC DNA]</scope>
    <source>
        <strain evidence="3">SPO-2</strain>
    </source>
</reference>
<dbReference type="AlphaFoldDB" id="A0AAV7KL22"/>
<evidence type="ECO:0000256" key="1">
    <source>
        <dbReference type="SAM" id="MobiDB-lite"/>
    </source>
</evidence>
<name>A0AAV7KL22_9METZ</name>
<proteinExistence type="predicted"/>
<protein>
    <recommendedName>
        <fullName evidence="2">HTH OST-type domain-containing protein</fullName>
    </recommendedName>
</protein>
<comment type="caution">
    <text evidence="3">The sequence shown here is derived from an EMBL/GenBank/DDBJ whole genome shotgun (WGS) entry which is preliminary data.</text>
</comment>
<organism evidence="3 4">
    <name type="scientific">Oopsacas minuta</name>
    <dbReference type="NCBI Taxonomy" id="111878"/>
    <lineage>
        <taxon>Eukaryota</taxon>
        <taxon>Metazoa</taxon>
        <taxon>Porifera</taxon>
        <taxon>Hexactinellida</taxon>
        <taxon>Hexasterophora</taxon>
        <taxon>Lyssacinosida</taxon>
        <taxon>Leucopsacidae</taxon>
        <taxon>Oopsacas</taxon>
    </lineage>
</organism>
<gene>
    <name evidence="3" type="ORF">LOD99_13353</name>
</gene>
<dbReference type="Proteomes" id="UP001165289">
    <property type="component" value="Unassembled WGS sequence"/>
</dbReference>
<dbReference type="InterPro" id="IPR025605">
    <property type="entry name" value="OST-HTH/LOTUS_dom"/>
</dbReference>